<evidence type="ECO:0000256" key="5">
    <source>
        <dbReference type="ARBA" id="ARBA00022827"/>
    </source>
</evidence>
<dbReference type="SUPFAM" id="SSF56645">
    <property type="entry name" value="Acyl-CoA dehydrogenase NM domain-like"/>
    <property type="match status" value="1"/>
</dbReference>
<keyword evidence="6 10" id="KW-0560">Oxidoreductase</keyword>
<dbReference type="SUPFAM" id="SSF47203">
    <property type="entry name" value="Acyl-CoA dehydrogenase C-terminal domain-like"/>
    <property type="match status" value="1"/>
</dbReference>
<dbReference type="PROSITE" id="PS00072">
    <property type="entry name" value="ACYL_COA_DH_1"/>
    <property type="match status" value="1"/>
</dbReference>
<evidence type="ECO:0000259" key="13">
    <source>
        <dbReference type="Pfam" id="PF02771"/>
    </source>
</evidence>
<evidence type="ECO:0000256" key="7">
    <source>
        <dbReference type="ARBA" id="ARBA00037085"/>
    </source>
</evidence>
<accession>A0A4D7QJQ6</accession>
<dbReference type="Proteomes" id="UP000298588">
    <property type="component" value="Chromosome"/>
</dbReference>
<dbReference type="InterPro" id="IPR006089">
    <property type="entry name" value="Acyl-CoA_DH_CS"/>
</dbReference>
<dbReference type="FunFam" id="2.40.110.10:FF:000002">
    <property type="entry name" value="Acyl-CoA dehydrogenase fadE12"/>
    <property type="match status" value="1"/>
</dbReference>
<dbReference type="InterPro" id="IPR009100">
    <property type="entry name" value="AcylCoA_DH/oxidase_NM_dom_sf"/>
</dbReference>
<dbReference type="EMBL" id="CP039865">
    <property type="protein sequence ID" value="QCK85594.1"/>
    <property type="molecule type" value="Genomic_DNA"/>
</dbReference>
<dbReference type="PROSITE" id="PS00073">
    <property type="entry name" value="ACYL_COA_DH_2"/>
    <property type="match status" value="1"/>
</dbReference>
<dbReference type="InterPro" id="IPR036250">
    <property type="entry name" value="AcylCo_DH-like_C"/>
</dbReference>
<dbReference type="FunFam" id="1.20.140.10:FF:000001">
    <property type="entry name" value="Acyl-CoA dehydrogenase"/>
    <property type="match status" value="1"/>
</dbReference>
<dbReference type="GO" id="GO:0005737">
    <property type="term" value="C:cytoplasm"/>
    <property type="evidence" value="ECO:0007669"/>
    <property type="project" value="TreeGrafter"/>
</dbReference>
<dbReference type="OrthoDB" id="9775090at2"/>
<dbReference type="GO" id="GO:0050660">
    <property type="term" value="F:flavin adenine dinucleotide binding"/>
    <property type="evidence" value="ECO:0007669"/>
    <property type="project" value="InterPro"/>
</dbReference>
<sequence length="378" mass="42251">MSTEQLFKEEHHLFRESAKRFVDEEITPHHARWEKEGVVDRALWTKAGAAGLLCTNIPEEYGGGGGDFLTSVILIEEMMRHVYTGPGFRLHSDIVAPYILNNASEHLKREWLPKMARGEAIGALAMTEPGAGSDLQAIRTTAVRDGNHYVINGQKTFITNGQLADFIVVACKTDPKAGAKGVSLIIVEADRDGFTRGRNLEKIGLKAQDTSELFFDNVRVPATNIIGEEGRGFAYMMNELPRERLLVSISAVAVIEASLAWTVEYTRERKAFGKSLAEFQNTRFKLAEVKTEATVARVFLNDCLAKHMHGELDIPTAAMCKWWLTELQGRVVDTCLQLFGGYGYMWEYPIARAYADSRIQRIYAGTTEIMKEIVARSL</sequence>
<comment type="similarity">
    <text evidence="3 10">Belongs to the acyl-CoA dehydrogenase family.</text>
</comment>
<dbReference type="RefSeq" id="WP_137098928.1">
    <property type="nucleotide sequence ID" value="NZ_CP039865.1"/>
</dbReference>
<gene>
    <name evidence="14" type="ORF">E8L99_07340</name>
</gene>
<comment type="function">
    <text evidence="7">Catalyzes the dehydrogenation at the alpha-beta position of ACP-bound acyl chains. This results in the introduction of a double bond in the lipidic chain, which is further transferred to the epsilon-amino group of lysine residue in the mycobactin core by MbtK.</text>
</comment>
<evidence type="ECO:0000256" key="10">
    <source>
        <dbReference type="RuleBase" id="RU362125"/>
    </source>
</evidence>
<evidence type="ECO:0000256" key="4">
    <source>
        <dbReference type="ARBA" id="ARBA00022630"/>
    </source>
</evidence>
<feature type="domain" description="Acyl-CoA dehydrogenase/oxidase N-terminal" evidence="13">
    <location>
        <begin position="9"/>
        <end position="119"/>
    </location>
</feature>
<keyword evidence="5 10" id="KW-0274">FAD</keyword>
<dbReference type="InterPro" id="IPR009075">
    <property type="entry name" value="AcylCo_DH/oxidase_C"/>
</dbReference>
<keyword evidence="15" id="KW-1185">Reference proteome</keyword>
<evidence type="ECO:0000256" key="1">
    <source>
        <dbReference type="ARBA" id="ARBA00001974"/>
    </source>
</evidence>
<evidence type="ECO:0000256" key="3">
    <source>
        <dbReference type="ARBA" id="ARBA00009347"/>
    </source>
</evidence>
<dbReference type="FunFam" id="1.10.540.10:FF:000009">
    <property type="entry name" value="Probable acyl-CoA dehydrogenase"/>
    <property type="match status" value="1"/>
</dbReference>
<dbReference type="Pfam" id="PF02771">
    <property type="entry name" value="Acyl-CoA_dh_N"/>
    <property type="match status" value="1"/>
</dbReference>
<proteinExistence type="inferred from homology"/>
<feature type="domain" description="Acyl-CoA dehydrogenase/oxidase C-terminal" evidence="11">
    <location>
        <begin position="230"/>
        <end position="378"/>
    </location>
</feature>
<evidence type="ECO:0000256" key="2">
    <source>
        <dbReference type="ARBA" id="ARBA00005102"/>
    </source>
</evidence>
<dbReference type="PANTHER" id="PTHR48083">
    <property type="entry name" value="MEDIUM-CHAIN SPECIFIC ACYL-COA DEHYDROGENASE, MITOCHONDRIAL-RELATED"/>
    <property type="match status" value="1"/>
</dbReference>
<dbReference type="InterPro" id="IPR037069">
    <property type="entry name" value="AcylCoA_DH/ox_N_sf"/>
</dbReference>
<dbReference type="InterPro" id="IPR013786">
    <property type="entry name" value="AcylCoA_DH/ox_N"/>
</dbReference>
<comment type="cofactor">
    <cofactor evidence="1 10">
        <name>FAD</name>
        <dbReference type="ChEBI" id="CHEBI:57692"/>
    </cofactor>
</comment>
<evidence type="ECO:0000259" key="11">
    <source>
        <dbReference type="Pfam" id="PF00441"/>
    </source>
</evidence>
<evidence type="ECO:0000313" key="14">
    <source>
        <dbReference type="EMBL" id="QCK85594.1"/>
    </source>
</evidence>
<evidence type="ECO:0000259" key="12">
    <source>
        <dbReference type="Pfam" id="PF02770"/>
    </source>
</evidence>
<dbReference type="KEGG" id="paqt:E8L99_07340"/>
<dbReference type="InterPro" id="IPR006091">
    <property type="entry name" value="Acyl-CoA_Oxase/DH_mid-dom"/>
</dbReference>
<dbReference type="Gene3D" id="2.40.110.10">
    <property type="entry name" value="Butyryl-CoA Dehydrogenase, subunit A, domain 2"/>
    <property type="match status" value="1"/>
</dbReference>
<dbReference type="AlphaFoldDB" id="A0A4D7QJQ6"/>
<dbReference type="Pfam" id="PF02770">
    <property type="entry name" value="Acyl-CoA_dh_M"/>
    <property type="match status" value="1"/>
</dbReference>
<dbReference type="InterPro" id="IPR046373">
    <property type="entry name" value="Acyl-CoA_Oxase/DH_mid-dom_sf"/>
</dbReference>
<evidence type="ECO:0000256" key="9">
    <source>
        <dbReference type="ARBA" id="ARBA00042660"/>
    </source>
</evidence>
<evidence type="ECO:0000313" key="15">
    <source>
        <dbReference type="Proteomes" id="UP000298588"/>
    </source>
</evidence>
<dbReference type="PANTHER" id="PTHR48083:SF20">
    <property type="entry name" value="LONG-CHAIN SPECIFIC ACYL-COA DEHYDROGENASE, MITOCHONDRIAL"/>
    <property type="match status" value="1"/>
</dbReference>
<dbReference type="InterPro" id="IPR050741">
    <property type="entry name" value="Acyl-CoA_dehydrogenase"/>
</dbReference>
<dbReference type="Gene3D" id="1.20.140.10">
    <property type="entry name" value="Butyryl-CoA Dehydrogenase, subunit A, domain 3"/>
    <property type="match status" value="1"/>
</dbReference>
<comment type="pathway">
    <text evidence="2">Siderophore biosynthesis; mycobactin biosynthesis.</text>
</comment>
<evidence type="ECO:0000256" key="8">
    <source>
        <dbReference type="ARBA" id="ARBA00040394"/>
    </source>
</evidence>
<feature type="domain" description="Acyl-CoA oxidase/dehydrogenase middle" evidence="12">
    <location>
        <begin position="123"/>
        <end position="218"/>
    </location>
</feature>
<dbReference type="GO" id="GO:0033539">
    <property type="term" value="P:fatty acid beta-oxidation using acyl-CoA dehydrogenase"/>
    <property type="evidence" value="ECO:0007669"/>
    <property type="project" value="TreeGrafter"/>
</dbReference>
<reference evidence="14 15" key="1">
    <citation type="submission" date="2019-04" db="EMBL/GenBank/DDBJ databases">
        <title>Phreatobacter aquaticus sp. nov.</title>
        <authorList>
            <person name="Choi A."/>
            <person name="Baek K."/>
        </authorList>
    </citation>
    <scope>NUCLEOTIDE SEQUENCE [LARGE SCALE GENOMIC DNA]</scope>
    <source>
        <strain evidence="14 15">NMCR1094</strain>
    </source>
</reference>
<protein>
    <recommendedName>
        <fullName evidence="8">Acyl-[acyl-carrier-protein] dehydrogenase MbtN</fullName>
    </recommendedName>
    <alternativeName>
        <fullName evidence="9">Mycobactin synthase protein N</fullName>
    </alternativeName>
</protein>
<evidence type="ECO:0000256" key="6">
    <source>
        <dbReference type="ARBA" id="ARBA00023002"/>
    </source>
</evidence>
<keyword evidence="4 10" id="KW-0285">Flavoprotein</keyword>
<dbReference type="Pfam" id="PF00441">
    <property type="entry name" value="Acyl-CoA_dh_1"/>
    <property type="match status" value="1"/>
</dbReference>
<dbReference type="Gene3D" id="1.10.540.10">
    <property type="entry name" value="Acyl-CoA dehydrogenase/oxidase, N-terminal domain"/>
    <property type="match status" value="1"/>
</dbReference>
<dbReference type="GO" id="GO:0003995">
    <property type="term" value="F:acyl-CoA dehydrogenase activity"/>
    <property type="evidence" value="ECO:0007669"/>
    <property type="project" value="InterPro"/>
</dbReference>
<organism evidence="14 15">
    <name type="scientific">Phreatobacter aquaticus</name>
    <dbReference type="NCBI Taxonomy" id="2570229"/>
    <lineage>
        <taxon>Bacteria</taxon>
        <taxon>Pseudomonadati</taxon>
        <taxon>Pseudomonadota</taxon>
        <taxon>Alphaproteobacteria</taxon>
        <taxon>Hyphomicrobiales</taxon>
        <taxon>Phreatobacteraceae</taxon>
        <taxon>Phreatobacter</taxon>
    </lineage>
</organism>
<name>A0A4D7QJQ6_9HYPH</name>